<sequence>MKKGKAMLWITGALSLALFIYLFHALIKPERY</sequence>
<dbReference type="GO" id="GO:0008556">
    <property type="term" value="F:P-type potassium transmembrane transporter activity"/>
    <property type="evidence" value="ECO:0007669"/>
    <property type="project" value="InterPro"/>
</dbReference>
<keyword evidence="1" id="KW-0472">Membrane</keyword>
<keyword evidence="1" id="KW-1133">Transmembrane helix</keyword>
<dbReference type="AlphaFoldDB" id="A0A6P2Y8J5"/>
<proteinExistence type="predicted"/>
<evidence type="ECO:0000313" key="2">
    <source>
        <dbReference type="EMBL" id="VWD15819.1"/>
    </source>
</evidence>
<gene>
    <name evidence="2" type="ORF">BLA39750_03547</name>
</gene>
<feature type="transmembrane region" description="Helical" evidence="1">
    <location>
        <begin position="6"/>
        <end position="27"/>
    </location>
</feature>
<evidence type="ECO:0008006" key="4">
    <source>
        <dbReference type="Google" id="ProtNLM"/>
    </source>
</evidence>
<accession>A0A6P2Y8J5</accession>
<name>A0A6P2Y8J5_BURL3</name>
<dbReference type="NCBIfam" id="TIGR02115">
    <property type="entry name" value="potass_kdpF"/>
    <property type="match status" value="1"/>
</dbReference>
<dbReference type="InterPro" id="IPR011726">
    <property type="entry name" value="KdpF"/>
</dbReference>
<dbReference type="GO" id="GO:0005886">
    <property type="term" value="C:plasma membrane"/>
    <property type="evidence" value="ECO:0007669"/>
    <property type="project" value="InterPro"/>
</dbReference>
<dbReference type="Pfam" id="PF09604">
    <property type="entry name" value="Potass_KdpF"/>
    <property type="match status" value="1"/>
</dbReference>
<keyword evidence="1" id="KW-0812">Transmembrane</keyword>
<protein>
    <recommendedName>
        <fullName evidence="4">Potassium-transporting ATPase subunit F</fullName>
    </recommendedName>
</protein>
<organism evidence="2 3">
    <name type="scientific">Burkholderia lata (strain ATCC 17760 / DSM 23089 / LMG 22485 / NCIMB 9086 / R18194 / 383)</name>
    <dbReference type="NCBI Taxonomy" id="482957"/>
    <lineage>
        <taxon>Bacteria</taxon>
        <taxon>Pseudomonadati</taxon>
        <taxon>Pseudomonadota</taxon>
        <taxon>Betaproteobacteria</taxon>
        <taxon>Burkholderiales</taxon>
        <taxon>Burkholderiaceae</taxon>
        <taxon>Burkholderia</taxon>
        <taxon>Burkholderia cepacia complex</taxon>
    </lineage>
</organism>
<dbReference type="EMBL" id="CABVQN010000016">
    <property type="protein sequence ID" value="VWD15819.1"/>
    <property type="molecule type" value="Genomic_DNA"/>
</dbReference>
<evidence type="ECO:0000256" key="1">
    <source>
        <dbReference type="SAM" id="Phobius"/>
    </source>
</evidence>
<dbReference type="Proteomes" id="UP000494110">
    <property type="component" value="Unassembled WGS sequence"/>
</dbReference>
<reference evidence="2 3" key="1">
    <citation type="submission" date="2019-09" db="EMBL/GenBank/DDBJ databases">
        <authorList>
            <person name="Depoorter E."/>
        </authorList>
    </citation>
    <scope>NUCLEOTIDE SEQUENCE [LARGE SCALE GENOMIC DNA]</scope>
    <source>
        <strain evidence="2">R-39750</strain>
    </source>
</reference>
<evidence type="ECO:0000313" key="3">
    <source>
        <dbReference type="Proteomes" id="UP000494110"/>
    </source>
</evidence>